<reference evidence="2" key="1">
    <citation type="submission" date="2020-03" db="EMBL/GenBank/DDBJ databases">
        <title>Genome of Pelagibius litoralis DSM 21314T.</title>
        <authorList>
            <person name="Wang G."/>
        </authorList>
    </citation>
    <scope>NUCLEOTIDE SEQUENCE</scope>
    <source>
        <strain evidence="2">DSM 21314</strain>
    </source>
</reference>
<dbReference type="SUPFAM" id="SSF51306">
    <property type="entry name" value="LexA/Signal peptidase"/>
    <property type="match status" value="1"/>
</dbReference>
<gene>
    <name evidence="2" type="ORF">HBA54_27295</name>
</gene>
<protein>
    <submittedName>
        <fullName evidence="2">Helix-turn-helix domain-containing protein</fullName>
    </submittedName>
</protein>
<dbReference type="InterPro" id="IPR039418">
    <property type="entry name" value="LexA-like"/>
</dbReference>
<comment type="caution">
    <text evidence="2">The sequence shown here is derived from an EMBL/GenBank/DDBJ whole genome shotgun (WGS) entry which is preliminary data.</text>
</comment>
<evidence type="ECO:0000313" key="2">
    <source>
        <dbReference type="EMBL" id="NIA72301.1"/>
    </source>
</evidence>
<dbReference type="InterPro" id="IPR015927">
    <property type="entry name" value="Peptidase_S24_S26A/B/C"/>
</dbReference>
<dbReference type="Gene3D" id="1.10.260.40">
    <property type="entry name" value="lambda repressor-like DNA-binding domains"/>
    <property type="match status" value="1"/>
</dbReference>
<sequence>MALSQGPENNAFMKKRGESGSGHKRAVVAFMKARDLKAADWSRRANVSSSALYNLLNDRSDTLHDATLKKLARAENVSVSQLTGDLDSSQSLTFPAIEVRGAVNAGVWREAAEWPPGDWERMYVPVAKPYKDAAFGLTVQGPSMNSVYPDGTILVCVSLYNYGRDLEAGDKVIVHRRSPEGTVEATVKEFQIDDTGHVWLWPRSNHPAHQQPIPMPNGKAFDDAALESDGDSIQISAIVLGSYRPEKKIPPALLD</sequence>
<name>A0A967KIH7_9PROT</name>
<accession>A0A967KIH7</accession>
<feature type="domain" description="HTH cro/C1-type" evidence="1">
    <location>
        <begin position="27"/>
        <end position="82"/>
    </location>
</feature>
<dbReference type="PROSITE" id="PS50943">
    <property type="entry name" value="HTH_CROC1"/>
    <property type="match status" value="1"/>
</dbReference>
<organism evidence="2 3">
    <name type="scientific">Pelagibius litoralis</name>
    <dbReference type="NCBI Taxonomy" id="374515"/>
    <lineage>
        <taxon>Bacteria</taxon>
        <taxon>Pseudomonadati</taxon>
        <taxon>Pseudomonadota</taxon>
        <taxon>Alphaproteobacteria</taxon>
        <taxon>Rhodospirillales</taxon>
        <taxon>Rhodovibrionaceae</taxon>
        <taxon>Pelagibius</taxon>
    </lineage>
</organism>
<keyword evidence="3" id="KW-1185">Reference proteome</keyword>
<evidence type="ECO:0000259" key="1">
    <source>
        <dbReference type="PROSITE" id="PS50943"/>
    </source>
</evidence>
<dbReference type="Proteomes" id="UP000761264">
    <property type="component" value="Unassembled WGS sequence"/>
</dbReference>
<dbReference type="AlphaFoldDB" id="A0A967KIH7"/>
<dbReference type="InterPro" id="IPR036286">
    <property type="entry name" value="LexA/Signal_pep-like_sf"/>
</dbReference>
<proteinExistence type="predicted"/>
<dbReference type="Pfam" id="PF00717">
    <property type="entry name" value="Peptidase_S24"/>
    <property type="match status" value="1"/>
</dbReference>
<evidence type="ECO:0000313" key="3">
    <source>
        <dbReference type="Proteomes" id="UP000761264"/>
    </source>
</evidence>
<dbReference type="EMBL" id="JAAQPH010000038">
    <property type="protein sequence ID" value="NIA72301.1"/>
    <property type="molecule type" value="Genomic_DNA"/>
</dbReference>
<dbReference type="Gene3D" id="2.10.109.10">
    <property type="entry name" value="Umud Fragment, subunit A"/>
    <property type="match status" value="1"/>
</dbReference>
<dbReference type="InterPro" id="IPR010982">
    <property type="entry name" value="Lambda_DNA-bd_dom_sf"/>
</dbReference>
<dbReference type="CDD" id="cd06529">
    <property type="entry name" value="S24_LexA-like"/>
    <property type="match status" value="1"/>
</dbReference>
<dbReference type="RefSeq" id="WP_167231437.1">
    <property type="nucleotide sequence ID" value="NZ_JAAQPH010000038.1"/>
</dbReference>
<dbReference type="InterPro" id="IPR001387">
    <property type="entry name" value="Cro/C1-type_HTH"/>
</dbReference>
<dbReference type="GO" id="GO:0003677">
    <property type="term" value="F:DNA binding"/>
    <property type="evidence" value="ECO:0007669"/>
    <property type="project" value="InterPro"/>
</dbReference>
<dbReference type="Pfam" id="PF13443">
    <property type="entry name" value="HTH_26"/>
    <property type="match status" value="1"/>
</dbReference>
<dbReference type="SUPFAM" id="SSF47413">
    <property type="entry name" value="lambda repressor-like DNA-binding domains"/>
    <property type="match status" value="1"/>
</dbReference>